<feature type="domain" description="AMP-dependent synthetase/ligase" evidence="3">
    <location>
        <begin position="17"/>
        <end position="373"/>
    </location>
</feature>
<dbReference type="GO" id="GO:0004467">
    <property type="term" value="F:long-chain fatty acid-CoA ligase activity"/>
    <property type="evidence" value="ECO:0007669"/>
    <property type="project" value="UniProtKB-EC"/>
</dbReference>
<dbReference type="EC" id="6.2.1.3" evidence="5"/>
<dbReference type="RefSeq" id="WP_060590224.1">
    <property type="nucleotide sequence ID" value="NZ_CP031418.1"/>
</dbReference>
<accession>A0A0H5NW02</accession>
<protein>
    <submittedName>
        <fullName evidence="5">Long-chain-fatty-acid--CoA ligase</fullName>
        <ecNumber evidence="5">6.2.1.3</ecNumber>
    </submittedName>
</protein>
<evidence type="ECO:0000313" key="6">
    <source>
        <dbReference type="Proteomes" id="UP000057820"/>
    </source>
</evidence>
<dbReference type="KEGG" id="nfr:ERS450000_00533"/>
<dbReference type="AlphaFoldDB" id="A0A0H5NW02"/>
<dbReference type="PROSITE" id="PS00455">
    <property type="entry name" value="AMP_BINDING"/>
    <property type="match status" value="1"/>
</dbReference>
<organism evidence="5 6">
    <name type="scientific">Nocardia farcinica</name>
    <dbReference type="NCBI Taxonomy" id="37329"/>
    <lineage>
        <taxon>Bacteria</taxon>
        <taxon>Bacillati</taxon>
        <taxon>Actinomycetota</taxon>
        <taxon>Actinomycetes</taxon>
        <taxon>Mycobacteriales</taxon>
        <taxon>Nocardiaceae</taxon>
        <taxon>Nocardia</taxon>
    </lineage>
</organism>
<dbReference type="Pfam" id="PF13193">
    <property type="entry name" value="AMP-binding_C"/>
    <property type="match status" value="1"/>
</dbReference>
<gene>
    <name evidence="5" type="primary">fadD_1</name>
    <name evidence="5" type="ORF">ERS450000_00533</name>
</gene>
<proteinExistence type="inferred from homology"/>
<dbReference type="InterPro" id="IPR042099">
    <property type="entry name" value="ANL_N_sf"/>
</dbReference>
<dbReference type="Pfam" id="PF00501">
    <property type="entry name" value="AMP-binding"/>
    <property type="match status" value="1"/>
</dbReference>
<name>A0A0H5NW02_NOCFR</name>
<dbReference type="InterPro" id="IPR025110">
    <property type="entry name" value="AMP-bd_C"/>
</dbReference>
<comment type="similarity">
    <text evidence="1">Belongs to the ATP-dependent AMP-binding enzyme family.</text>
</comment>
<dbReference type="PANTHER" id="PTHR24096:SF267">
    <property type="entry name" value="MALONATE--COA LIGASE ACSF3, MITOCHONDRIAL"/>
    <property type="match status" value="1"/>
</dbReference>
<evidence type="ECO:0000256" key="2">
    <source>
        <dbReference type="ARBA" id="ARBA00022598"/>
    </source>
</evidence>
<dbReference type="EMBL" id="LN868938">
    <property type="protein sequence ID" value="CRY74196.1"/>
    <property type="molecule type" value="Genomic_DNA"/>
</dbReference>
<dbReference type="InterPro" id="IPR045851">
    <property type="entry name" value="AMP-bd_C_sf"/>
</dbReference>
<dbReference type="InterPro" id="IPR000873">
    <property type="entry name" value="AMP-dep_synth/lig_dom"/>
</dbReference>
<dbReference type="SUPFAM" id="SSF56801">
    <property type="entry name" value="Acetyl-CoA synthetase-like"/>
    <property type="match status" value="1"/>
</dbReference>
<dbReference type="FunFam" id="3.30.300.30:FF:000008">
    <property type="entry name" value="2,3-dihydroxybenzoate-AMP ligase"/>
    <property type="match status" value="1"/>
</dbReference>
<keyword evidence="2 5" id="KW-0436">Ligase</keyword>
<dbReference type="PANTHER" id="PTHR24096">
    <property type="entry name" value="LONG-CHAIN-FATTY-ACID--COA LIGASE"/>
    <property type="match status" value="1"/>
</dbReference>
<sequence>MPELVTRSPELLIDAVDRWAATTPDRIAIRYGDRTWTWSQWRARIARAAGGMRAAGIGPGDRVAFLDKNHPACLEIALAAASLGAAVTIANWRLAGPELGYVLADSGARLLFAGAEFAATAAAAGTGIERIVVVGGEHDEYERFLDTAEAAEPDPAVRPEADALVIYSSGTTGHPKGVVLSQRALVAHTVNAGTGFPFDAGDVNLVAMPLFHVGGICYALFGIRAGVPSIMTREPTPAALLGALAAGATHTFFVPPVIAALLDAGEQATAALGRLKYLGYGAAPMPLPLLRRALDTWPDLAFVQVYGQTEVSGVVTMLSPEDHRGDESLLLSAGRPVPGAEVRVVDPVDLTEIGVGGQGELWFRTDQRMTGYLNRPDATAATVTADGWVRTGDIGRVDDRGFVFVEDRLKDMIITGGENVYGPEVERVLLAHPAVADAAVVGVPDDHWGESVHAVVVAGEPVEAADVIAHCRSHLAGYKCPKTVEFVAELPRNASGKILKRTLREPHWSGRARAI</sequence>
<dbReference type="InterPro" id="IPR020845">
    <property type="entry name" value="AMP-binding_CS"/>
</dbReference>
<reference evidence="6" key="1">
    <citation type="submission" date="2015-03" db="EMBL/GenBank/DDBJ databases">
        <authorList>
            <consortium name="Pathogen Informatics"/>
        </authorList>
    </citation>
    <scope>NUCLEOTIDE SEQUENCE [LARGE SCALE GENOMIC DNA]</scope>
    <source>
        <strain evidence="6">NCTC11134</strain>
    </source>
</reference>
<evidence type="ECO:0000259" key="3">
    <source>
        <dbReference type="Pfam" id="PF00501"/>
    </source>
</evidence>
<evidence type="ECO:0000313" key="5">
    <source>
        <dbReference type="EMBL" id="CRY74196.1"/>
    </source>
</evidence>
<dbReference type="Gene3D" id="3.40.50.12780">
    <property type="entry name" value="N-terminal domain of ligase-like"/>
    <property type="match status" value="1"/>
</dbReference>
<evidence type="ECO:0000259" key="4">
    <source>
        <dbReference type="Pfam" id="PF13193"/>
    </source>
</evidence>
<dbReference type="Proteomes" id="UP000057820">
    <property type="component" value="Chromosome 1"/>
</dbReference>
<dbReference type="Gene3D" id="3.30.300.30">
    <property type="match status" value="1"/>
</dbReference>
<evidence type="ECO:0000256" key="1">
    <source>
        <dbReference type="ARBA" id="ARBA00006432"/>
    </source>
</evidence>
<feature type="domain" description="AMP-binding enzyme C-terminal" evidence="4">
    <location>
        <begin position="424"/>
        <end position="497"/>
    </location>
</feature>